<feature type="repeat" description="ANK" evidence="3">
    <location>
        <begin position="215"/>
        <end position="247"/>
    </location>
</feature>
<protein>
    <recommendedName>
        <fullName evidence="6">F-box domain-containing protein</fullName>
    </recommendedName>
</protein>
<evidence type="ECO:0000256" key="1">
    <source>
        <dbReference type="ARBA" id="ARBA00022737"/>
    </source>
</evidence>
<dbReference type="PROSITE" id="PS50088">
    <property type="entry name" value="ANK_REPEAT"/>
    <property type="match status" value="5"/>
</dbReference>
<evidence type="ECO:0000256" key="3">
    <source>
        <dbReference type="PROSITE-ProRule" id="PRU00023"/>
    </source>
</evidence>
<dbReference type="PROSITE" id="PS50297">
    <property type="entry name" value="ANK_REP_REGION"/>
    <property type="match status" value="5"/>
</dbReference>
<proteinExistence type="predicted"/>
<keyword evidence="5" id="KW-1185">Reference proteome</keyword>
<reference evidence="4 5" key="1">
    <citation type="submission" date="2015-09" db="EMBL/GenBank/DDBJ databases">
        <title>Host preference determinants of Valsa canker pathogens revealed by comparative genomics.</title>
        <authorList>
            <person name="Yin Z."/>
            <person name="Huang L."/>
        </authorList>
    </citation>
    <scope>NUCLEOTIDE SEQUENCE [LARGE SCALE GENOMIC DNA]</scope>
    <source>
        <strain evidence="4 5">03-1</strain>
    </source>
</reference>
<feature type="repeat" description="ANK" evidence="3">
    <location>
        <begin position="310"/>
        <end position="334"/>
    </location>
</feature>
<dbReference type="PANTHER" id="PTHR24123:SF33">
    <property type="entry name" value="PROTEIN HOS4"/>
    <property type="match status" value="1"/>
</dbReference>
<keyword evidence="1" id="KW-0677">Repeat</keyword>
<dbReference type="InterPro" id="IPR051165">
    <property type="entry name" value="Multifunctional_ANK_Repeat"/>
</dbReference>
<keyword evidence="2 3" id="KW-0040">ANK repeat</keyword>
<name>A0A423W855_9PEZI</name>
<feature type="repeat" description="ANK" evidence="3">
    <location>
        <begin position="485"/>
        <end position="517"/>
    </location>
</feature>
<dbReference type="SMART" id="SM00248">
    <property type="entry name" value="ANK"/>
    <property type="match status" value="11"/>
</dbReference>
<dbReference type="AlphaFoldDB" id="A0A423W855"/>
<comment type="caution">
    <text evidence="4">The sequence shown here is derived from an EMBL/GenBank/DDBJ whole genome shotgun (WGS) entry which is preliminary data.</text>
</comment>
<dbReference type="PANTHER" id="PTHR24123">
    <property type="entry name" value="ANKYRIN REPEAT-CONTAINING"/>
    <property type="match status" value="1"/>
</dbReference>
<dbReference type="Pfam" id="PF12796">
    <property type="entry name" value="Ank_2"/>
    <property type="match status" value="2"/>
</dbReference>
<organism evidence="4 5">
    <name type="scientific">Cytospora schulzeri</name>
    <dbReference type="NCBI Taxonomy" id="448051"/>
    <lineage>
        <taxon>Eukaryota</taxon>
        <taxon>Fungi</taxon>
        <taxon>Dikarya</taxon>
        <taxon>Ascomycota</taxon>
        <taxon>Pezizomycotina</taxon>
        <taxon>Sordariomycetes</taxon>
        <taxon>Sordariomycetidae</taxon>
        <taxon>Diaporthales</taxon>
        <taxon>Cytosporaceae</taxon>
        <taxon>Cytospora</taxon>
    </lineage>
</organism>
<dbReference type="Pfam" id="PF00023">
    <property type="entry name" value="Ank"/>
    <property type="match status" value="2"/>
</dbReference>
<dbReference type="EMBL" id="LKEA01000023">
    <property type="protein sequence ID" value="ROV99521.1"/>
    <property type="molecule type" value="Genomic_DNA"/>
</dbReference>
<evidence type="ECO:0000256" key="2">
    <source>
        <dbReference type="ARBA" id="ARBA00023043"/>
    </source>
</evidence>
<evidence type="ECO:0000313" key="4">
    <source>
        <dbReference type="EMBL" id="ROV99521.1"/>
    </source>
</evidence>
<dbReference type="Proteomes" id="UP000283895">
    <property type="component" value="Unassembled WGS sequence"/>
</dbReference>
<dbReference type="OrthoDB" id="341259at2759"/>
<dbReference type="STRING" id="356882.A0A423W855"/>
<evidence type="ECO:0008006" key="6">
    <source>
        <dbReference type="Google" id="ProtNLM"/>
    </source>
</evidence>
<accession>A0A423W855</accession>
<dbReference type="InterPro" id="IPR002110">
    <property type="entry name" value="Ankyrin_rpt"/>
</dbReference>
<dbReference type="InterPro" id="IPR036770">
    <property type="entry name" value="Ankyrin_rpt-contain_sf"/>
</dbReference>
<dbReference type="Gene3D" id="1.25.40.20">
    <property type="entry name" value="Ankyrin repeat-containing domain"/>
    <property type="match status" value="4"/>
</dbReference>
<feature type="repeat" description="ANK" evidence="3">
    <location>
        <begin position="274"/>
        <end position="306"/>
    </location>
</feature>
<sequence length="855" mass="95011">MATMEDLPTELINYVTDHLRHAGDLAAFARTSRRLYNVVDPVLYNFAKTKVDDCESWHPLRWGAENGQTGTLKKALVAGIDANLLFDVNVDKLTRDMQSFQIRVEAVDGKAIWTPPEWNPTEEWRPADDDTDHDYLARTMLEKQPTEYPSRDYYRDMDTRFAHDDYTDSSDFAEGMSLYQTAIIDSDSWAMSEASDEDDQDGSHFGSDEGDAVVQGFRALHLAARGGHDDAVQVLLEYGADIDMCSGELCNCESGYARSHAGFHGVPMNRTATAGFSPLHLAICHFQMFTAKLLLSQGASIRMSEPGRDSAATALHAAAATGQTKLCRHLLDHGYVSDVDILDSSGLSPFYYAYFNGHWDTTVAFLLEKGANIDFLVSHPNRMHPSFDDDQSTILFEACAYGRYEDAIKLIRLGADVSKGDYRGDTQLQWPLHAVCRPPNNFEEPLRHPPLKLSAEADKNAHKRVELIEMMLRQGADIEVKSSAEGETPLHFAAKYDLDAALHALLAAGAKVESRKNVQPLQNEELHRMLLATIQDRPANFEAMNLLLDLDFDGFLYTKSTYLMNMVNGGHHNLACEYLERGTAVPPLSPKEKMTILHEAIERGVLALARRMLLLKVSVNSVNKNGHTPLYAIISRTGNIYGRDSFVKALLDAGADIHFRPSAGSLMTPLEKAIVSREQSLVELMLRSQPLRSDSQAVLPPLRPKGVYLHAAARTLPSKRMFSALIRSGASVTELDSNGDTPLSVFLKTLVDQPTWMAHTQGAASEVCGTIWYLWSKDVDINRKNKAGKSILGYLTALRLYNGRDPARVRLAREMQRRIAIVPAKDPGNETGDKALEFRHEPEGFGAVLDDGRDD</sequence>
<feature type="repeat" description="ANK" evidence="3">
    <location>
        <begin position="345"/>
        <end position="378"/>
    </location>
</feature>
<evidence type="ECO:0000313" key="5">
    <source>
        <dbReference type="Proteomes" id="UP000283895"/>
    </source>
</evidence>
<dbReference type="CDD" id="cd09917">
    <property type="entry name" value="F-box_SF"/>
    <property type="match status" value="1"/>
</dbReference>
<gene>
    <name evidence="4" type="ORF">VMCG_06317</name>
</gene>
<dbReference type="SUPFAM" id="SSF48403">
    <property type="entry name" value="Ankyrin repeat"/>
    <property type="match status" value="2"/>
</dbReference>